<evidence type="ECO:0000313" key="9">
    <source>
        <dbReference type="EMBL" id="KAK2179429.1"/>
    </source>
</evidence>
<name>A0AAD9KY13_RIDPI</name>
<dbReference type="CDD" id="cd09539">
    <property type="entry name" value="SAM_TNK-like"/>
    <property type="match status" value="1"/>
</dbReference>
<evidence type="ECO:0000256" key="3">
    <source>
        <dbReference type="ARBA" id="ARBA00022679"/>
    </source>
</evidence>
<keyword evidence="2" id="KW-0728">SH3 domain</keyword>
<evidence type="ECO:0000256" key="5">
    <source>
        <dbReference type="ARBA" id="ARBA00022777"/>
    </source>
</evidence>
<keyword evidence="5" id="KW-0418">Kinase</keyword>
<evidence type="ECO:0000313" key="10">
    <source>
        <dbReference type="Proteomes" id="UP001209878"/>
    </source>
</evidence>
<dbReference type="Pfam" id="PF22931">
    <property type="entry name" value="SAM_TNK"/>
    <property type="match status" value="1"/>
</dbReference>
<dbReference type="GO" id="GO:0004715">
    <property type="term" value="F:non-membrane spanning protein tyrosine kinase activity"/>
    <property type="evidence" value="ECO:0007669"/>
    <property type="project" value="UniProtKB-EC"/>
</dbReference>
<keyword evidence="7" id="KW-0829">Tyrosine-protein kinase</keyword>
<evidence type="ECO:0000256" key="1">
    <source>
        <dbReference type="ARBA" id="ARBA00011903"/>
    </source>
</evidence>
<dbReference type="EC" id="2.7.10.2" evidence="1"/>
<evidence type="ECO:0000256" key="4">
    <source>
        <dbReference type="ARBA" id="ARBA00022741"/>
    </source>
</evidence>
<dbReference type="Proteomes" id="UP001209878">
    <property type="component" value="Unassembled WGS sequence"/>
</dbReference>
<evidence type="ECO:0000256" key="7">
    <source>
        <dbReference type="ARBA" id="ARBA00023137"/>
    </source>
</evidence>
<sequence>MEDAISSAIEVWRENHHLGSWKEDSHRSWTETISFVKHNTVTIRTLEKMAVEEDTQWLPELLHEVQLEQFYVKLRDHLQVTRLSHFDYVKTEDLEKIGMGRPAIRRLLDAVKKHKNKNKKGILEKVQHTEWSWTHHQLL</sequence>
<evidence type="ECO:0000256" key="6">
    <source>
        <dbReference type="ARBA" id="ARBA00022840"/>
    </source>
</evidence>
<evidence type="ECO:0000256" key="2">
    <source>
        <dbReference type="ARBA" id="ARBA00022443"/>
    </source>
</evidence>
<proteinExistence type="predicted"/>
<keyword evidence="3" id="KW-0808">Transferase</keyword>
<comment type="caution">
    <text evidence="9">The sequence shown here is derived from an EMBL/GenBank/DDBJ whole genome shotgun (WGS) entry which is preliminary data.</text>
</comment>
<keyword evidence="10" id="KW-1185">Reference proteome</keyword>
<accession>A0AAD9KY13</accession>
<dbReference type="EMBL" id="JAODUO010000491">
    <property type="protein sequence ID" value="KAK2179429.1"/>
    <property type="molecule type" value="Genomic_DNA"/>
</dbReference>
<keyword evidence="4" id="KW-0547">Nucleotide-binding</keyword>
<keyword evidence="6" id="KW-0067">ATP-binding</keyword>
<evidence type="ECO:0000259" key="8">
    <source>
        <dbReference type="Pfam" id="PF22931"/>
    </source>
</evidence>
<feature type="domain" description="ACK/TNK-like SAM" evidence="8">
    <location>
        <begin position="58"/>
        <end position="113"/>
    </location>
</feature>
<dbReference type="InterPro" id="IPR049587">
    <property type="entry name" value="TNK-like_SAM"/>
</dbReference>
<organism evidence="9 10">
    <name type="scientific">Ridgeia piscesae</name>
    <name type="common">Tubeworm</name>
    <dbReference type="NCBI Taxonomy" id="27915"/>
    <lineage>
        <taxon>Eukaryota</taxon>
        <taxon>Metazoa</taxon>
        <taxon>Spiralia</taxon>
        <taxon>Lophotrochozoa</taxon>
        <taxon>Annelida</taxon>
        <taxon>Polychaeta</taxon>
        <taxon>Sedentaria</taxon>
        <taxon>Canalipalpata</taxon>
        <taxon>Sabellida</taxon>
        <taxon>Siboglinidae</taxon>
        <taxon>Ridgeia</taxon>
    </lineage>
</organism>
<reference evidence="9" key="1">
    <citation type="journal article" date="2023" name="Mol. Biol. Evol.">
        <title>Third-Generation Sequencing Reveals the Adaptive Role of the Epigenome in Three Deep-Sea Polychaetes.</title>
        <authorList>
            <person name="Perez M."/>
            <person name="Aroh O."/>
            <person name="Sun Y."/>
            <person name="Lan Y."/>
            <person name="Juniper S.K."/>
            <person name="Young C.R."/>
            <person name="Angers B."/>
            <person name="Qian P.Y."/>
        </authorList>
    </citation>
    <scope>NUCLEOTIDE SEQUENCE</scope>
    <source>
        <strain evidence="9">R07B-5</strain>
    </source>
</reference>
<dbReference type="InterPro" id="IPR055175">
    <property type="entry name" value="ACK/TNK-like_SAM"/>
</dbReference>
<dbReference type="AlphaFoldDB" id="A0AAD9KY13"/>
<gene>
    <name evidence="9" type="ORF">NP493_491g02006</name>
</gene>
<dbReference type="GO" id="GO:0005524">
    <property type="term" value="F:ATP binding"/>
    <property type="evidence" value="ECO:0007669"/>
    <property type="project" value="UniProtKB-KW"/>
</dbReference>
<protein>
    <recommendedName>
        <fullName evidence="1">non-specific protein-tyrosine kinase</fullName>
        <ecNumber evidence="1">2.7.10.2</ecNumber>
    </recommendedName>
</protein>